<proteinExistence type="inferred from homology"/>
<comment type="similarity">
    <text evidence="3 6">Belongs to the DHNA family.</text>
</comment>
<gene>
    <name evidence="8" type="ORF">EDC14_100774</name>
</gene>
<keyword evidence="9" id="KW-1185">Reference proteome</keyword>
<comment type="caution">
    <text evidence="8">The sequence shown here is derived from an EMBL/GenBank/DDBJ whole genome shotgun (WGS) entry which is preliminary data.</text>
</comment>
<dbReference type="SUPFAM" id="SSF55620">
    <property type="entry name" value="Tetrahydrobiopterin biosynthesis enzymes-like"/>
    <property type="match status" value="1"/>
</dbReference>
<dbReference type="RefSeq" id="WP_132013755.1">
    <property type="nucleotide sequence ID" value="NZ_SLUN01000007.1"/>
</dbReference>
<dbReference type="InterPro" id="IPR006157">
    <property type="entry name" value="FolB_dom"/>
</dbReference>
<dbReference type="SMART" id="SM00905">
    <property type="entry name" value="FolB"/>
    <property type="match status" value="1"/>
</dbReference>
<evidence type="ECO:0000259" key="7">
    <source>
        <dbReference type="SMART" id="SM00905"/>
    </source>
</evidence>
<dbReference type="PANTHER" id="PTHR42844:SF1">
    <property type="entry name" value="DIHYDRONEOPTERIN ALDOLASE 1-RELATED"/>
    <property type="match status" value="1"/>
</dbReference>
<evidence type="ECO:0000256" key="1">
    <source>
        <dbReference type="ARBA" id="ARBA00001353"/>
    </source>
</evidence>
<dbReference type="GO" id="GO:0005737">
    <property type="term" value="C:cytoplasm"/>
    <property type="evidence" value="ECO:0007669"/>
    <property type="project" value="TreeGrafter"/>
</dbReference>
<dbReference type="InterPro" id="IPR043133">
    <property type="entry name" value="GTP-CH-I_C/QueF"/>
</dbReference>
<reference evidence="8 9" key="1">
    <citation type="submission" date="2019-03" db="EMBL/GenBank/DDBJ databases">
        <title>Genomic Encyclopedia of Type Strains, Phase IV (KMG-IV): sequencing the most valuable type-strain genomes for metagenomic binning, comparative biology and taxonomic classification.</title>
        <authorList>
            <person name="Goeker M."/>
        </authorList>
    </citation>
    <scope>NUCLEOTIDE SEQUENCE [LARGE SCALE GENOMIC DNA]</scope>
    <source>
        <strain evidence="8 9">LX-B</strain>
    </source>
</reference>
<dbReference type="UniPathway" id="UPA00077">
    <property type="reaction ID" value="UER00154"/>
</dbReference>
<dbReference type="GO" id="GO:0046656">
    <property type="term" value="P:folic acid biosynthetic process"/>
    <property type="evidence" value="ECO:0007669"/>
    <property type="project" value="UniProtKB-UniRule"/>
</dbReference>
<feature type="domain" description="Dihydroneopterin aldolase/epimerase" evidence="7">
    <location>
        <begin position="6"/>
        <end position="118"/>
    </location>
</feature>
<name>A0A4R1S019_HYDET</name>
<dbReference type="CDD" id="cd00534">
    <property type="entry name" value="DHNA_DHNTPE"/>
    <property type="match status" value="1"/>
</dbReference>
<dbReference type="Pfam" id="PF02152">
    <property type="entry name" value="FolB"/>
    <property type="match status" value="1"/>
</dbReference>
<organism evidence="8 9">
    <name type="scientific">Hydrogenispora ethanolica</name>
    <dbReference type="NCBI Taxonomy" id="1082276"/>
    <lineage>
        <taxon>Bacteria</taxon>
        <taxon>Bacillati</taxon>
        <taxon>Bacillota</taxon>
        <taxon>Hydrogenispora</taxon>
    </lineage>
</organism>
<evidence type="ECO:0000313" key="9">
    <source>
        <dbReference type="Proteomes" id="UP000295008"/>
    </source>
</evidence>
<dbReference type="Gene3D" id="3.30.1130.10">
    <property type="match status" value="1"/>
</dbReference>
<dbReference type="InterPro" id="IPR006156">
    <property type="entry name" value="Dihydroneopterin_aldolase"/>
</dbReference>
<dbReference type="OrthoDB" id="9803748at2"/>
<dbReference type="GO" id="GO:0004150">
    <property type="term" value="F:dihydroneopterin aldolase activity"/>
    <property type="evidence" value="ECO:0007669"/>
    <property type="project" value="UniProtKB-UniRule"/>
</dbReference>
<dbReference type="Proteomes" id="UP000295008">
    <property type="component" value="Unassembled WGS sequence"/>
</dbReference>
<evidence type="ECO:0000256" key="4">
    <source>
        <dbReference type="ARBA" id="ARBA00022909"/>
    </source>
</evidence>
<comment type="function">
    <text evidence="6">Catalyzes the conversion of 7,8-dihydroneopterin to 6-hydroxymethyl-7,8-dihydropterin.</text>
</comment>
<dbReference type="EMBL" id="SLUN01000007">
    <property type="protein sequence ID" value="TCL71612.1"/>
    <property type="molecule type" value="Genomic_DNA"/>
</dbReference>
<dbReference type="AlphaFoldDB" id="A0A4R1S019"/>
<dbReference type="PANTHER" id="PTHR42844">
    <property type="entry name" value="DIHYDRONEOPTERIN ALDOLASE 1-RELATED"/>
    <property type="match status" value="1"/>
</dbReference>
<evidence type="ECO:0000256" key="3">
    <source>
        <dbReference type="ARBA" id="ARBA00005708"/>
    </source>
</evidence>
<evidence type="ECO:0000256" key="6">
    <source>
        <dbReference type="RuleBase" id="RU362079"/>
    </source>
</evidence>
<evidence type="ECO:0000256" key="5">
    <source>
        <dbReference type="ARBA" id="ARBA00023239"/>
    </source>
</evidence>
<comment type="catalytic activity">
    <reaction evidence="1 6">
        <text>7,8-dihydroneopterin = 6-hydroxymethyl-7,8-dihydropterin + glycolaldehyde</text>
        <dbReference type="Rhea" id="RHEA:10540"/>
        <dbReference type="ChEBI" id="CHEBI:17001"/>
        <dbReference type="ChEBI" id="CHEBI:17071"/>
        <dbReference type="ChEBI" id="CHEBI:44841"/>
        <dbReference type="EC" id="4.1.2.25"/>
    </reaction>
</comment>
<protein>
    <recommendedName>
        <fullName evidence="6">7,8-dihydroneopterin aldolase</fullName>
        <ecNumber evidence="6">4.1.2.25</ecNumber>
    </recommendedName>
</protein>
<dbReference type="EC" id="4.1.2.25" evidence="6"/>
<evidence type="ECO:0000313" key="8">
    <source>
        <dbReference type="EMBL" id="TCL71612.1"/>
    </source>
</evidence>
<dbReference type="GO" id="GO:0046654">
    <property type="term" value="P:tetrahydrofolate biosynthetic process"/>
    <property type="evidence" value="ECO:0007669"/>
    <property type="project" value="UniProtKB-UniRule"/>
</dbReference>
<keyword evidence="5 6" id="KW-0456">Lyase</keyword>
<evidence type="ECO:0000256" key="2">
    <source>
        <dbReference type="ARBA" id="ARBA00005013"/>
    </source>
</evidence>
<dbReference type="NCBIfam" id="TIGR00525">
    <property type="entry name" value="folB"/>
    <property type="match status" value="1"/>
</dbReference>
<sequence>MTVSKLRLKNMVFYGYHGVFDAERELGQRIEVDLELELEAGPAIRTDDFDAALNYVDVYTVVKEIVEEGEFKLIEAMAGAILDQLWDAFDLQSLMVRVRKPQPPVGGIMEAAEFELRKERDASL</sequence>
<dbReference type="NCBIfam" id="TIGR00526">
    <property type="entry name" value="folB_dom"/>
    <property type="match status" value="1"/>
</dbReference>
<accession>A0A4R1S019</accession>
<comment type="pathway">
    <text evidence="2 6">Cofactor biosynthesis; tetrahydrofolate biosynthesis; 2-amino-4-hydroxy-6-hydroxymethyl-7,8-dihydropteridine diphosphate from 7,8-dihydroneopterin triphosphate: step 3/4.</text>
</comment>
<keyword evidence="4 6" id="KW-0289">Folate biosynthesis</keyword>